<comment type="caution">
    <text evidence="1">The sequence shown here is derived from an EMBL/GenBank/DDBJ whole genome shotgun (WGS) entry which is preliminary data.</text>
</comment>
<protein>
    <submittedName>
        <fullName evidence="1">Uncharacterized protein</fullName>
    </submittedName>
</protein>
<organism evidence="1">
    <name type="scientific">marine sediment metagenome</name>
    <dbReference type="NCBI Taxonomy" id="412755"/>
    <lineage>
        <taxon>unclassified sequences</taxon>
        <taxon>metagenomes</taxon>
        <taxon>ecological metagenomes</taxon>
    </lineage>
</organism>
<dbReference type="InterPro" id="IPR032427">
    <property type="entry name" value="P22_portal"/>
</dbReference>
<dbReference type="EMBL" id="BARS01016598">
    <property type="protein sequence ID" value="GAF88644.1"/>
    <property type="molecule type" value="Genomic_DNA"/>
</dbReference>
<dbReference type="Pfam" id="PF16510">
    <property type="entry name" value="P22_portal"/>
    <property type="match status" value="1"/>
</dbReference>
<accession>X0T606</accession>
<sequence length="275" mass="31390">MPIPKDESEFVAMLQKWRESARKGQEDYGKRAAKARRFWRGDQWEENQKNKLAREKKPRLTLNMCLPITNSLSGMQRQNPLDITAFPKRSGTRGAARILTALAKQAEDASGGRYQYSEAFKNGAISAKGWLHLDIVYDDEPGTGDLIITAPPSRDILEDPRGVSEYGLNAPGGSRYIIQRRWTDKDEVHARWPGKETALTDQAGASGDKSTWQALKDRVAEVVDSLPGFSQEDEDLLASEEAVLTEAMQEYRYPVDWYWFREPYTVYFYRDNVED</sequence>
<dbReference type="AlphaFoldDB" id="X0T606"/>
<proteinExistence type="predicted"/>
<reference evidence="1" key="1">
    <citation type="journal article" date="2014" name="Front. Microbiol.">
        <title>High frequency of phylogenetically diverse reductive dehalogenase-homologous genes in deep subseafloor sedimentary metagenomes.</title>
        <authorList>
            <person name="Kawai M."/>
            <person name="Futagami T."/>
            <person name="Toyoda A."/>
            <person name="Takaki Y."/>
            <person name="Nishi S."/>
            <person name="Hori S."/>
            <person name="Arai W."/>
            <person name="Tsubouchi T."/>
            <person name="Morono Y."/>
            <person name="Uchiyama I."/>
            <person name="Ito T."/>
            <person name="Fujiyama A."/>
            <person name="Inagaki F."/>
            <person name="Takami H."/>
        </authorList>
    </citation>
    <scope>NUCLEOTIDE SEQUENCE</scope>
    <source>
        <strain evidence="1">Expedition CK06-06</strain>
    </source>
</reference>
<name>X0T606_9ZZZZ</name>
<evidence type="ECO:0000313" key="1">
    <source>
        <dbReference type="EMBL" id="GAF88644.1"/>
    </source>
</evidence>
<gene>
    <name evidence="1" type="ORF">S01H1_27279</name>
</gene>
<feature type="non-terminal residue" evidence="1">
    <location>
        <position position="275"/>
    </location>
</feature>